<comment type="caution">
    <text evidence="4">The sequence shown here is derived from an EMBL/GenBank/DDBJ whole genome shotgun (WGS) entry which is preliminary data.</text>
</comment>
<protein>
    <submittedName>
        <fullName evidence="4">Uncharacterized protein</fullName>
    </submittedName>
</protein>
<dbReference type="AlphaFoldDB" id="A0A1Y1S8T5"/>
<keyword evidence="1" id="KW-0175">Coiled coil</keyword>
<accession>A0A1Y1S8T5</accession>
<dbReference type="VEuPathDB" id="MicrosporidiaDB:ECANGB1_2065"/>
<reference evidence="4 5" key="1">
    <citation type="journal article" date="2017" name="Environ. Microbiol.">
        <title>Decay of the glycolytic pathway and adaptation to intranuclear parasitism within Enterocytozoonidae microsporidia.</title>
        <authorList>
            <person name="Wiredu Boakye D."/>
            <person name="Jaroenlak P."/>
            <person name="Prachumwat A."/>
            <person name="Williams T.A."/>
            <person name="Bateman K.S."/>
            <person name="Itsathitphaisarn O."/>
            <person name="Sritunyalucksana K."/>
            <person name="Paszkiewicz K.H."/>
            <person name="Moore K.A."/>
            <person name="Stentiford G.D."/>
            <person name="Williams B.A."/>
        </authorList>
    </citation>
    <scope>NUCLEOTIDE SEQUENCE [LARGE SCALE GENOMIC DNA]</scope>
    <source>
        <strain evidence="4 5">GB1</strain>
    </source>
</reference>
<evidence type="ECO:0000256" key="3">
    <source>
        <dbReference type="SAM" id="SignalP"/>
    </source>
</evidence>
<dbReference type="Proteomes" id="UP000192639">
    <property type="component" value="Unassembled WGS sequence"/>
</dbReference>
<feature type="coiled-coil region" evidence="1">
    <location>
        <begin position="91"/>
        <end position="118"/>
    </location>
</feature>
<proteinExistence type="predicted"/>
<feature type="compositionally biased region" description="Polar residues" evidence="2">
    <location>
        <begin position="166"/>
        <end position="183"/>
    </location>
</feature>
<feature type="compositionally biased region" description="Polar residues" evidence="2">
    <location>
        <begin position="128"/>
        <end position="149"/>
    </location>
</feature>
<feature type="chain" id="PRO_5012349911" evidence="3">
    <location>
        <begin position="16"/>
        <end position="274"/>
    </location>
</feature>
<name>A0A1Y1S8T5_9MICR</name>
<feature type="region of interest" description="Disordered" evidence="2">
    <location>
        <begin position="122"/>
        <end position="217"/>
    </location>
</feature>
<dbReference type="EMBL" id="LWDP01000007">
    <property type="protein sequence ID" value="ORD94872.1"/>
    <property type="molecule type" value="Genomic_DNA"/>
</dbReference>
<evidence type="ECO:0000313" key="5">
    <source>
        <dbReference type="Proteomes" id="UP000192639"/>
    </source>
</evidence>
<gene>
    <name evidence="4" type="ORF">ECANGB1_2065</name>
</gene>
<evidence type="ECO:0000256" key="2">
    <source>
        <dbReference type="SAM" id="MobiDB-lite"/>
    </source>
</evidence>
<organism evidence="4 5">
    <name type="scientific">Enterospora canceri</name>
    <dbReference type="NCBI Taxonomy" id="1081671"/>
    <lineage>
        <taxon>Eukaryota</taxon>
        <taxon>Fungi</taxon>
        <taxon>Fungi incertae sedis</taxon>
        <taxon>Microsporidia</taxon>
        <taxon>Enterocytozoonidae</taxon>
        <taxon>Enterospora</taxon>
    </lineage>
</organism>
<sequence>MILVYLIPLIQCVESCTDQHTSPNPVTGSQSEPDTFALSYRDGASFNFESKIHNLKEVIDVTFGHAVGIFTKMFDELARHNHQQNNQPESNVQLVAQCTELERKISNIEEVLSRVLNVDKSKEENEQFENNSGIETTSGVDELNGNSLSKSEDRHSDRSLNDLDNIPNSPKPNTFVPNICETNIDQDKNVESNRNTKAPKDETSEENNEEKVDPPKTTIAVPEDTKQVVEVIDEEVVIAVVPVTITNIHSNDVKTKTATTTVCLSNSPNPVVSE</sequence>
<evidence type="ECO:0000256" key="1">
    <source>
        <dbReference type="SAM" id="Coils"/>
    </source>
</evidence>
<keyword evidence="5" id="KW-1185">Reference proteome</keyword>
<feature type="compositionally biased region" description="Basic and acidic residues" evidence="2">
    <location>
        <begin position="150"/>
        <end position="161"/>
    </location>
</feature>
<feature type="signal peptide" evidence="3">
    <location>
        <begin position="1"/>
        <end position="15"/>
    </location>
</feature>
<evidence type="ECO:0000313" key="4">
    <source>
        <dbReference type="EMBL" id="ORD94872.1"/>
    </source>
</evidence>
<keyword evidence="3" id="KW-0732">Signal</keyword>